<evidence type="ECO:0000313" key="4">
    <source>
        <dbReference type="Proteomes" id="UP000003113"/>
    </source>
</evidence>
<dbReference type="InterPro" id="IPR011050">
    <property type="entry name" value="Pectin_lyase_fold/virulence"/>
</dbReference>
<gene>
    <name evidence="3" type="ORF">KYC_15537</name>
</gene>
<dbReference type="SUPFAM" id="SSF103515">
    <property type="entry name" value="Autotransporter"/>
    <property type="match status" value="1"/>
</dbReference>
<organism evidence="3 4">
    <name type="scientific">Achromobacter arsenitoxydans SY8</name>
    <dbReference type="NCBI Taxonomy" id="477184"/>
    <lineage>
        <taxon>Bacteria</taxon>
        <taxon>Pseudomonadati</taxon>
        <taxon>Pseudomonadota</taxon>
        <taxon>Betaproteobacteria</taxon>
        <taxon>Burkholderiales</taxon>
        <taxon>Alcaligenaceae</taxon>
        <taxon>Achromobacter</taxon>
    </lineage>
</organism>
<dbReference type="SUPFAM" id="SSF51126">
    <property type="entry name" value="Pectin lyase-like"/>
    <property type="match status" value="2"/>
</dbReference>
<reference evidence="3 4" key="1">
    <citation type="journal article" date="2012" name="J. Bacteriol.">
        <title>Genome sequence of the highly efficient arsenite-oxidizing bacterium Achromobacter arsenitoxydans SY8.</title>
        <authorList>
            <person name="Li X."/>
            <person name="Hu Y."/>
            <person name="Gong J."/>
            <person name="Lin Y."/>
            <person name="Johnstone L."/>
            <person name="Rensing C."/>
            <person name="Wang G."/>
        </authorList>
    </citation>
    <scope>NUCLEOTIDE SEQUENCE [LARGE SCALE GENOMIC DNA]</scope>
    <source>
        <strain evidence="3 4">SY8</strain>
    </source>
</reference>
<name>H0F8K9_9BURK</name>
<feature type="domain" description="Autotransporter" evidence="2">
    <location>
        <begin position="428"/>
        <end position="704"/>
    </location>
</feature>
<dbReference type="Pfam" id="PF03797">
    <property type="entry name" value="Autotransporter"/>
    <property type="match status" value="1"/>
</dbReference>
<dbReference type="eggNOG" id="COG4625">
    <property type="taxonomic scope" value="Bacteria"/>
</dbReference>
<evidence type="ECO:0000256" key="1">
    <source>
        <dbReference type="ARBA" id="ARBA00022729"/>
    </source>
</evidence>
<comment type="caution">
    <text evidence="3">The sequence shown here is derived from an EMBL/GenBank/DDBJ whole genome shotgun (WGS) entry which is preliminary data.</text>
</comment>
<dbReference type="Pfam" id="PF12951">
    <property type="entry name" value="PATR"/>
    <property type="match status" value="3"/>
</dbReference>
<dbReference type="Proteomes" id="UP000003113">
    <property type="component" value="Unassembled WGS sequence"/>
</dbReference>
<dbReference type="Gene3D" id="2.160.20.20">
    <property type="match status" value="1"/>
</dbReference>
<dbReference type="PROSITE" id="PS51208">
    <property type="entry name" value="AUTOTRANSPORTER"/>
    <property type="match status" value="1"/>
</dbReference>
<dbReference type="InterPro" id="IPR013425">
    <property type="entry name" value="Autotrns_rpt"/>
</dbReference>
<dbReference type="InterPro" id="IPR005546">
    <property type="entry name" value="Autotransporte_beta"/>
</dbReference>
<dbReference type="SMART" id="SM00869">
    <property type="entry name" value="Autotransporter"/>
    <property type="match status" value="1"/>
</dbReference>
<protein>
    <submittedName>
        <fullName evidence="3">Outer membrane autotransporter barrel domain-containing protein 9</fullName>
    </submittedName>
</protein>
<dbReference type="InterPro" id="IPR006315">
    <property type="entry name" value="OM_autotransptr_brl_dom"/>
</dbReference>
<dbReference type="Gene3D" id="2.40.128.130">
    <property type="entry name" value="Autotransporter beta-domain"/>
    <property type="match status" value="1"/>
</dbReference>
<dbReference type="EMBL" id="AGUF01000054">
    <property type="protein sequence ID" value="EHK65323.1"/>
    <property type="molecule type" value="Genomic_DNA"/>
</dbReference>
<proteinExistence type="predicted"/>
<dbReference type="PATRIC" id="fig|477184.5.peg.3063"/>
<dbReference type="GO" id="GO:0019867">
    <property type="term" value="C:outer membrane"/>
    <property type="evidence" value="ECO:0007669"/>
    <property type="project" value="InterPro"/>
</dbReference>
<dbReference type="NCBIfam" id="TIGR01414">
    <property type="entry name" value="autotrans_barl"/>
    <property type="match status" value="1"/>
</dbReference>
<dbReference type="InterPro" id="IPR012332">
    <property type="entry name" value="Autotransporter_pectin_lyase_C"/>
</dbReference>
<sequence length="704" mass="70290">MVLSNDNRYTGGTVIAGGTLEVSRDANLGDAAGGLTFQGGALAAAASFNTSRAITLAQSGSFDVAAGATLGLAGTVSGGGDLIKRGAGTLRLGNAGNAYGNTWIQAGTLVGSASSIRGNVVNDGALVFEQAADGVFDGAISGGGALVKAGSGTLGLSGDSSGFTGSTLIQGGRLATNGRLGGSISIGAGGVLGGSGTVGSGAGSAITVAAGGILSPGNSIGTLTVDGDLVVEQGARFAVETNPAGSESDLVHVTGNATLNGGAVAHIGASGNYDPRASYTILAADGSLSGRFDSVTSDFAFLTPSLAYDYGARRVSLILARNERTMASAAATRNQRASAGAIDSLGLASGHAVYDALVQMPDDRGLLQSSFDQLSGEIHASAKTVLLQDSRYVRDAIGARLGAAADSVGAVSAPVLTAAGDGARLAAPNTRGAAAWLQGMGSWSHVDGDGNAARVRSSTGGFLMGVDAPVSEAWRVGMMAGYSRSDFDVRDRASSGDSDNYHLGAYGGGQWGALGLRGGAAYSWHDIATRRSVSMAGFSDRLKAGYDGRTAQVFADLSYRIETPSVALEPYANLAYVNFRTDGYTESGGAAALHAKGQTSETTFTTLGTRAATRFELGGAQASARGSLGWRHAFGDVRPTATQAYSAGPSFTVAGAPIAKNSAVIEAGLDIQVSGNAAVGLSYQGQLASSAQDHGVRASVSVRF</sequence>
<dbReference type="NCBIfam" id="TIGR02601">
    <property type="entry name" value="autotrns_rpt"/>
    <property type="match status" value="2"/>
</dbReference>
<dbReference type="AlphaFoldDB" id="H0F8K9"/>
<keyword evidence="1" id="KW-0732">Signal</keyword>
<evidence type="ECO:0000313" key="3">
    <source>
        <dbReference type="EMBL" id="EHK65323.1"/>
    </source>
</evidence>
<dbReference type="InterPro" id="IPR036709">
    <property type="entry name" value="Autotransporte_beta_dom_sf"/>
</dbReference>
<accession>H0F8K9</accession>
<evidence type="ECO:0000259" key="2">
    <source>
        <dbReference type="PROSITE" id="PS51208"/>
    </source>
</evidence>
<keyword evidence="4" id="KW-1185">Reference proteome</keyword>
<dbReference type="STRING" id="477184.KYC_15537"/>
<dbReference type="eggNOG" id="COG3210">
    <property type="taxonomic scope" value="Bacteria"/>
</dbReference>